<accession>A0A1I7YM22</accession>
<evidence type="ECO:0000313" key="2">
    <source>
        <dbReference type="WBParaSite" id="L893_g1768.t2"/>
    </source>
</evidence>
<sequence length="360" mass="41508">MIELAGFSGITIQKNDFTWQRRPSTSLTELLIFHLPAAMQSNLSAGNLTSLLAKDGYTAQEQQELNSLCGSYAYANQTDRLYYSIYIALNHDLCCIDYTICLGLMAAIVEKPLPLDYLTSVKKICCAEIRIEVNNRRLTPFTPEDAAKLSILLANNPEKLKSFMLFDILPTCSYLTHMIRSITSMEKFCLHVKGLVPDSIDWEAFFCRHWRQNLPEANLILDDIVNAEDIHNSLGEMITNENFRCLTLKFGETDPARKVRDDFFLNIICYWHSKEFLDYTEHRCHFAELWVSPDMFADLNNKLLQPRDRNRPFLEHPKSKDHLLYIRPCNASTCDYAFRVMDDVEDQLYIKGILTGQCVV</sequence>
<keyword evidence="1" id="KW-1185">Reference proteome</keyword>
<dbReference type="AlphaFoldDB" id="A0A1I7YM22"/>
<dbReference type="Proteomes" id="UP000095287">
    <property type="component" value="Unplaced"/>
</dbReference>
<evidence type="ECO:0000313" key="1">
    <source>
        <dbReference type="Proteomes" id="UP000095287"/>
    </source>
</evidence>
<reference evidence="2" key="1">
    <citation type="submission" date="2016-11" db="UniProtKB">
        <authorList>
            <consortium name="WormBaseParasite"/>
        </authorList>
    </citation>
    <scope>IDENTIFICATION</scope>
</reference>
<dbReference type="WBParaSite" id="L893_g1768.t2">
    <property type="protein sequence ID" value="L893_g1768.t2"/>
    <property type="gene ID" value="L893_g1768"/>
</dbReference>
<organism evidence="1 2">
    <name type="scientific">Steinernema glaseri</name>
    <dbReference type="NCBI Taxonomy" id="37863"/>
    <lineage>
        <taxon>Eukaryota</taxon>
        <taxon>Metazoa</taxon>
        <taxon>Ecdysozoa</taxon>
        <taxon>Nematoda</taxon>
        <taxon>Chromadorea</taxon>
        <taxon>Rhabditida</taxon>
        <taxon>Tylenchina</taxon>
        <taxon>Panagrolaimomorpha</taxon>
        <taxon>Strongyloidoidea</taxon>
        <taxon>Steinernematidae</taxon>
        <taxon>Steinernema</taxon>
    </lineage>
</organism>
<name>A0A1I7YM22_9BILA</name>
<protein>
    <submittedName>
        <fullName evidence="2">FBA_2 domain-containing protein</fullName>
    </submittedName>
</protein>
<proteinExistence type="predicted"/>